<comment type="caution">
    <text evidence="3">The sequence shown here is derived from an EMBL/GenBank/DDBJ whole genome shotgun (WGS) entry which is preliminary data.</text>
</comment>
<name>A0A9P7YAP1_9HELO</name>
<evidence type="ECO:0000259" key="2">
    <source>
        <dbReference type="Pfam" id="PF24809"/>
    </source>
</evidence>
<gene>
    <name evidence="3" type="ORF">BJ875DRAFT_472762</name>
</gene>
<evidence type="ECO:0000313" key="3">
    <source>
        <dbReference type="EMBL" id="KAG9230239.1"/>
    </source>
</evidence>
<evidence type="ECO:0000256" key="1">
    <source>
        <dbReference type="SAM" id="Coils"/>
    </source>
</evidence>
<dbReference type="AlphaFoldDB" id="A0A9P7YAP1"/>
<dbReference type="Proteomes" id="UP000824998">
    <property type="component" value="Unassembled WGS sequence"/>
</dbReference>
<organism evidence="3 4">
    <name type="scientific">Amylocarpus encephaloides</name>
    <dbReference type="NCBI Taxonomy" id="45428"/>
    <lineage>
        <taxon>Eukaryota</taxon>
        <taxon>Fungi</taxon>
        <taxon>Dikarya</taxon>
        <taxon>Ascomycota</taxon>
        <taxon>Pezizomycotina</taxon>
        <taxon>Leotiomycetes</taxon>
        <taxon>Helotiales</taxon>
        <taxon>Helotiales incertae sedis</taxon>
        <taxon>Amylocarpus</taxon>
    </lineage>
</organism>
<evidence type="ECO:0000313" key="4">
    <source>
        <dbReference type="Proteomes" id="UP000824998"/>
    </source>
</evidence>
<accession>A0A9P7YAP1</accession>
<keyword evidence="1" id="KW-0175">Coiled coil</keyword>
<dbReference type="OrthoDB" id="61900at2759"/>
<dbReference type="InterPro" id="IPR056125">
    <property type="entry name" value="DUF7708"/>
</dbReference>
<sequence length="543" mass="61986">MGLKVEPLRSGRLLFQCETMPLDKVNLNGQNTMEVANRGPANQQRNRSNPSEAILDRAYRDSIKLFQQKLTKAEYKRIWAGSTTGISEVQEALQNAKTSYDERKAKQSGIRTLLSLFSSRLLYYGVVLDTVAQHHPEYVSLAWGTIKFIFIGVLNHEEMISRLAKAYILIADALPRAKLKLELYSTDAMSDAVAQLYAQIMRFSQRAMTWYTDGPLKHFYKSITQPYTLSYKDIIDEIQACSARIEQLAADNSQLEQREIHMKIMNLEKLILSGQNAIVSSGLLNTPFQLRNIEISQILSFVDKTPLPSPVVSLSYHLKLRNRRLRENPRSLEFLNNYKQLKEWASSPTSTIIIIKGAFRERAKARDIAATIITLIKEANRPAIWALTLRFAKDAKNLSKLDILKNLVLQILQMNKSLLDDRSQPLRAIDFQCATTEEEWFELLCLVLTGLPELYLIVDIEVLRGGTENGETWPAAFMELFEKLAKTSPNTVLRIAVICYHTQLCLSANEISSNNIIKLNKRFGFNRVNRMTVKRSSKFKMIE</sequence>
<keyword evidence="4" id="KW-1185">Reference proteome</keyword>
<dbReference type="EMBL" id="MU251690">
    <property type="protein sequence ID" value="KAG9230239.1"/>
    <property type="molecule type" value="Genomic_DNA"/>
</dbReference>
<proteinExistence type="predicted"/>
<feature type="domain" description="DUF7708" evidence="2">
    <location>
        <begin position="114"/>
        <end position="257"/>
    </location>
</feature>
<protein>
    <recommendedName>
        <fullName evidence="2">DUF7708 domain-containing protein</fullName>
    </recommendedName>
</protein>
<dbReference type="Pfam" id="PF24809">
    <property type="entry name" value="DUF7708"/>
    <property type="match status" value="1"/>
</dbReference>
<feature type="coiled-coil region" evidence="1">
    <location>
        <begin position="231"/>
        <end position="258"/>
    </location>
</feature>
<reference evidence="3" key="1">
    <citation type="journal article" date="2021" name="IMA Fungus">
        <title>Genomic characterization of three marine fungi, including Emericellopsis atlantica sp. nov. with signatures of a generalist lifestyle and marine biomass degradation.</title>
        <authorList>
            <person name="Hagestad O.C."/>
            <person name="Hou L."/>
            <person name="Andersen J.H."/>
            <person name="Hansen E.H."/>
            <person name="Altermark B."/>
            <person name="Li C."/>
            <person name="Kuhnert E."/>
            <person name="Cox R.J."/>
            <person name="Crous P.W."/>
            <person name="Spatafora J.W."/>
            <person name="Lail K."/>
            <person name="Amirebrahimi M."/>
            <person name="Lipzen A."/>
            <person name="Pangilinan J."/>
            <person name="Andreopoulos W."/>
            <person name="Hayes R.D."/>
            <person name="Ng V."/>
            <person name="Grigoriev I.V."/>
            <person name="Jackson S.A."/>
            <person name="Sutton T.D.S."/>
            <person name="Dobson A.D.W."/>
            <person name="Rama T."/>
        </authorList>
    </citation>
    <scope>NUCLEOTIDE SEQUENCE</scope>
    <source>
        <strain evidence="3">TRa018bII</strain>
    </source>
</reference>